<reference evidence="10" key="1">
    <citation type="submission" date="2023-07" db="EMBL/GenBank/DDBJ databases">
        <title>A chromosome-level genome assembly of Lolium multiflorum.</title>
        <authorList>
            <person name="Chen Y."/>
            <person name="Copetti D."/>
            <person name="Kolliker R."/>
            <person name="Studer B."/>
        </authorList>
    </citation>
    <scope>NUCLEOTIDE SEQUENCE</scope>
    <source>
        <strain evidence="10">02402/16</strain>
        <tissue evidence="10">Leaf</tissue>
    </source>
</reference>
<feature type="domain" description="CCHC-type" evidence="7">
    <location>
        <begin position="174"/>
        <end position="189"/>
    </location>
</feature>
<gene>
    <name evidence="10" type="ORF">QYE76_005515</name>
</gene>
<dbReference type="Gene3D" id="1.10.340.70">
    <property type="match status" value="1"/>
</dbReference>
<dbReference type="Pfam" id="PF00078">
    <property type="entry name" value="RVT_1"/>
    <property type="match status" value="1"/>
</dbReference>
<dbReference type="GO" id="GO:0004190">
    <property type="term" value="F:aspartic-type endopeptidase activity"/>
    <property type="evidence" value="ECO:0007669"/>
    <property type="project" value="UniProtKB-KW"/>
</dbReference>
<dbReference type="InterPro" id="IPR016197">
    <property type="entry name" value="Chromo-like_dom_sf"/>
</dbReference>
<dbReference type="PROSITE" id="PS50158">
    <property type="entry name" value="ZF_CCHC"/>
    <property type="match status" value="2"/>
</dbReference>
<dbReference type="CDD" id="cd09274">
    <property type="entry name" value="RNase_HI_RT_Ty3"/>
    <property type="match status" value="1"/>
</dbReference>
<comment type="caution">
    <text evidence="10">The sequence shown here is derived from an EMBL/GenBank/DDBJ whole genome shotgun (WGS) entry which is preliminary data.</text>
</comment>
<dbReference type="Pfam" id="PF17921">
    <property type="entry name" value="Integrase_H2C2"/>
    <property type="match status" value="1"/>
</dbReference>
<sequence length="1294" mass="147838">MDAEDWLMDTERKLNTVGCNDQEKKDKAILTYVREFSKLSRYAVEEVNTEDKKKKRFLRGLSPQFKVQLRMMRATEFQELVDAAITLEDDFKQLQEEKRKKAKFEPKRFVSNKPNTSLSFKPRYNNNNNNNNNNYYYYVGRRNQAFQTANPMVCRSCGLPGHFAKDCRKPRIICFGCRQEGHMLKDCPKKNNGGGQSGGGGSRGGNTRGNWKNKKPFGKLNCTSLEEVVNSDQVVIGTLQLLTHPGKLNNMKEVKLEDIPVVNEFQDVFPKELPGMPPDREIEFTIDLIPGTAPIAKAPYKMGPKELKELKEQLDDLEQKGFIQESVSPWGSPIIFVDKRDGGRRMCGDYRNLNNVTIKHKYPLPRIQDLFDQVRGAGVFSKIDLRSGYHQIKIKKEDVPKTAFVSRYGHHEYLVVPFGLTNAPAIFMNLMNKIFMPYLDKFVIVFIDDILIYSKNKAEHAEHLRLVLQTLREHQLYAKFSKCEFWLDQVEFLGHVISKDGIAVNPSKVAAVLEWEAPKTVKEIQGFLGMVGYYRRFIEGFSKIAGPMMKLLRKNTPFVWSEECEKSFQTLKEKLTTAPVLAVPEVGKDYTVYCDASKHGLGCVLMQDRKVISYGSRQLRPHEVNYPTHDLELAAVKELNMRQKRWLELIKDYDLTINYTPGKANVVADALSRKSTGGVEQEISPELRKEISQAQIQLWEKEAHEGLSALQVADELNVNLKNEIMMGQLDDPFIVEEMRRIDEGRPSEFHRGESGSLWFQKRICVPDIAEIKEVILREAHQTPYSIHPGSTKMYMDLKELFWWNNMKREIAQYVAECHTCQRVKAEHQSPAGKLQPLPIPEWKWEEIGMDFITGLPMTNKKKDMIWVIVDRLTKSAHFLAVNQQDKGEKLIDLYIKEIVSKHGVPKKIVSDRGSVFTSAFWKQLHEALGSKLDYSTAYHPQTGGQTERTNQILEDMLRACALDFGGSWEEHLPLAEFSYNNSYQSSIKMAPFEALYGRKCRSPICWYEAGASKEFNPDYVKEKQQIIDIIRDRLKIAQSRQKSYADQKRRTWEPRVGDMVYLKTPDEPVSHEELELQPDLTYIEKPAKILEENWKQLGNRAIKYCKIQWKHHPEREATWEKEEDLRKTYPELFRYYNHNFGTKFSLRGKGCNVPDCLNRLEEDYDNNEGAEIIGYEEPDLSGAPGRHASAPARALGRIQLPGAREAAGRAVGGVVDARGGAAQLSDTGRRAESTLVDLFPIETVGIVPGRRLSGTRVAAATVPAARPMNNTWPDAGRHDPAQHCGVAGKLAARG</sequence>
<feature type="region of interest" description="Disordered" evidence="6">
    <location>
        <begin position="98"/>
        <end position="125"/>
    </location>
</feature>
<dbReference type="GO" id="GO:0003677">
    <property type="term" value="F:DNA binding"/>
    <property type="evidence" value="ECO:0007669"/>
    <property type="project" value="UniProtKB-KW"/>
</dbReference>
<feature type="domain" description="CCHC-type" evidence="7">
    <location>
        <begin position="154"/>
        <end position="169"/>
    </location>
</feature>
<dbReference type="Gene3D" id="4.10.60.10">
    <property type="entry name" value="Zinc finger, CCHC-type"/>
    <property type="match status" value="1"/>
</dbReference>
<keyword evidence="2" id="KW-0378">Hydrolase</keyword>
<dbReference type="PANTHER" id="PTHR37984">
    <property type="entry name" value="PROTEIN CBG26694"/>
    <property type="match status" value="1"/>
</dbReference>
<feature type="compositionally biased region" description="Gly residues" evidence="6">
    <location>
        <begin position="192"/>
        <end position="207"/>
    </location>
</feature>
<dbReference type="InterPro" id="IPR041588">
    <property type="entry name" value="Integrase_H2C2"/>
</dbReference>
<dbReference type="GO" id="GO:0008270">
    <property type="term" value="F:zinc ion binding"/>
    <property type="evidence" value="ECO:0007669"/>
    <property type="project" value="UniProtKB-KW"/>
</dbReference>
<dbReference type="FunFam" id="3.30.70.270:FF:000026">
    <property type="entry name" value="Transposon Ty3-G Gag-Pol polyprotein"/>
    <property type="match status" value="1"/>
</dbReference>
<dbReference type="Gene3D" id="3.30.420.10">
    <property type="entry name" value="Ribonuclease H-like superfamily/Ribonuclease H"/>
    <property type="match status" value="1"/>
</dbReference>
<dbReference type="PANTHER" id="PTHR37984:SF5">
    <property type="entry name" value="PROTEIN NYNRIN-LIKE"/>
    <property type="match status" value="1"/>
</dbReference>
<evidence type="ECO:0000256" key="2">
    <source>
        <dbReference type="ARBA" id="ARBA00022750"/>
    </source>
</evidence>
<keyword evidence="5" id="KW-0479">Metal-binding</keyword>
<dbReference type="InterPro" id="IPR012337">
    <property type="entry name" value="RNaseH-like_sf"/>
</dbReference>
<accession>A0AAD8W0T9</accession>
<dbReference type="InterPro" id="IPR050951">
    <property type="entry name" value="Retrovirus_Pol_polyprotein"/>
</dbReference>
<dbReference type="InterPro" id="IPR041577">
    <property type="entry name" value="RT_RNaseH_2"/>
</dbReference>
<dbReference type="SUPFAM" id="SSF53098">
    <property type="entry name" value="Ribonuclease H-like"/>
    <property type="match status" value="1"/>
</dbReference>
<evidence type="ECO:0000256" key="3">
    <source>
        <dbReference type="ARBA" id="ARBA00023125"/>
    </source>
</evidence>
<evidence type="ECO:0000259" key="8">
    <source>
        <dbReference type="PROSITE" id="PS50878"/>
    </source>
</evidence>
<keyword evidence="5" id="KW-0863">Zinc-finger</keyword>
<keyword evidence="4" id="KW-0511">Multifunctional enzyme</keyword>
<evidence type="ECO:0000313" key="10">
    <source>
        <dbReference type="EMBL" id="KAK1631200.1"/>
    </source>
</evidence>
<evidence type="ECO:0000313" key="11">
    <source>
        <dbReference type="Proteomes" id="UP001231189"/>
    </source>
</evidence>
<feature type="region of interest" description="Disordered" evidence="6">
    <location>
        <begin position="186"/>
        <end position="213"/>
    </location>
</feature>
<dbReference type="SUPFAM" id="SSF56672">
    <property type="entry name" value="DNA/RNA polymerases"/>
    <property type="match status" value="1"/>
</dbReference>
<feature type="compositionally biased region" description="Basic and acidic residues" evidence="6">
    <location>
        <begin position="98"/>
        <end position="108"/>
    </location>
</feature>
<dbReference type="InterPro" id="IPR043502">
    <property type="entry name" value="DNA/RNA_pol_sf"/>
</dbReference>
<evidence type="ECO:0000256" key="5">
    <source>
        <dbReference type="PROSITE-ProRule" id="PRU00047"/>
    </source>
</evidence>
<dbReference type="Pfam" id="PF17919">
    <property type="entry name" value="RT_RNaseH_2"/>
    <property type="match status" value="1"/>
</dbReference>
<proteinExistence type="predicted"/>
<keyword evidence="3" id="KW-0238">DNA-binding</keyword>
<dbReference type="Pfam" id="PF00098">
    <property type="entry name" value="zf-CCHC"/>
    <property type="match status" value="2"/>
</dbReference>
<dbReference type="InterPro" id="IPR036397">
    <property type="entry name" value="RNaseH_sf"/>
</dbReference>
<evidence type="ECO:0000256" key="6">
    <source>
        <dbReference type="SAM" id="MobiDB-lite"/>
    </source>
</evidence>
<dbReference type="InterPro" id="IPR001878">
    <property type="entry name" value="Znf_CCHC"/>
</dbReference>
<evidence type="ECO:0000259" key="9">
    <source>
        <dbReference type="PROSITE" id="PS50994"/>
    </source>
</evidence>
<evidence type="ECO:0000256" key="1">
    <source>
        <dbReference type="ARBA" id="ARBA00022670"/>
    </source>
</evidence>
<evidence type="ECO:0000259" key="7">
    <source>
        <dbReference type="PROSITE" id="PS50158"/>
    </source>
</evidence>
<dbReference type="SMART" id="SM00343">
    <property type="entry name" value="ZnF_C2HC"/>
    <property type="match status" value="2"/>
</dbReference>
<dbReference type="PROSITE" id="PS50878">
    <property type="entry name" value="RT_POL"/>
    <property type="match status" value="1"/>
</dbReference>
<dbReference type="InterPro" id="IPR043128">
    <property type="entry name" value="Rev_trsase/Diguanyl_cyclase"/>
</dbReference>
<keyword evidence="11" id="KW-1185">Reference proteome</keyword>
<keyword evidence="1" id="KW-0645">Protease</keyword>
<feature type="domain" description="Reverse transcriptase" evidence="8">
    <location>
        <begin position="318"/>
        <end position="497"/>
    </location>
</feature>
<name>A0AAD8W0T9_LOLMU</name>
<dbReference type="GO" id="GO:0006508">
    <property type="term" value="P:proteolysis"/>
    <property type="evidence" value="ECO:0007669"/>
    <property type="project" value="UniProtKB-KW"/>
</dbReference>
<keyword evidence="5" id="KW-0862">Zinc</keyword>
<dbReference type="Proteomes" id="UP001231189">
    <property type="component" value="Unassembled WGS sequence"/>
</dbReference>
<evidence type="ECO:0000256" key="4">
    <source>
        <dbReference type="ARBA" id="ARBA00023268"/>
    </source>
</evidence>
<dbReference type="InterPro" id="IPR000477">
    <property type="entry name" value="RT_dom"/>
</dbReference>
<dbReference type="Gene3D" id="3.30.70.270">
    <property type="match status" value="2"/>
</dbReference>
<dbReference type="CDD" id="cd01647">
    <property type="entry name" value="RT_LTR"/>
    <property type="match status" value="1"/>
</dbReference>
<dbReference type="InterPro" id="IPR036875">
    <property type="entry name" value="Znf_CCHC_sf"/>
</dbReference>
<dbReference type="InterPro" id="IPR001584">
    <property type="entry name" value="Integrase_cat-core"/>
</dbReference>
<dbReference type="FunFam" id="3.30.420.10:FF:000032">
    <property type="entry name" value="Retrovirus-related Pol polyprotein from transposon 297-like Protein"/>
    <property type="match status" value="1"/>
</dbReference>
<keyword evidence="2" id="KW-0064">Aspartyl protease</keyword>
<feature type="domain" description="Integrase catalytic" evidence="9">
    <location>
        <begin position="834"/>
        <end position="999"/>
    </location>
</feature>
<dbReference type="EMBL" id="JAUUTY010000005">
    <property type="protein sequence ID" value="KAK1631200.1"/>
    <property type="molecule type" value="Genomic_DNA"/>
</dbReference>
<dbReference type="PROSITE" id="PS50994">
    <property type="entry name" value="INTEGRASE"/>
    <property type="match status" value="1"/>
</dbReference>
<dbReference type="GO" id="GO:0015074">
    <property type="term" value="P:DNA integration"/>
    <property type="evidence" value="ECO:0007669"/>
    <property type="project" value="InterPro"/>
</dbReference>
<organism evidence="10 11">
    <name type="scientific">Lolium multiflorum</name>
    <name type="common">Italian ryegrass</name>
    <name type="synonym">Lolium perenne subsp. multiflorum</name>
    <dbReference type="NCBI Taxonomy" id="4521"/>
    <lineage>
        <taxon>Eukaryota</taxon>
        <taxon>Viridiplantae</taxon>
        <taxon>Streptophyta</taxon>
        <taxon>Embryophyta</taxon>
        <taxon>Tracheophyta</taxon>
        <taxon>Spermatophyta</taxon>
        <taxon>Magnoliopsida</taxon>
        <taxon>Liliopsida</taxon>
        <taxon>Poales</taxon>
        <taxon>Poaceae</taxon>
        <taxon>BOP clade</taxon>
        <taxon>Pooideae</taxon>
        <taxon>Poodae</taxon>
        <taxon>Poeae</taxon>
        <taxon>Poeae Chloroplast Group 2 (Poeae type)</taxon>
        <taxon>Loliodinae</taxon>
        <taxon>Loliinae</taxon>
        <taxon>Lolium</taxon>
    </lineage>
</organism>
<protein>
    <submittedName>
        <fullName evidence="10">Uncharacterized protein</fullName>
    </submittedName>
</protein>
<dbReference type="SUPFAM" id="SSF57756">
    <property type="entry name" value="Retrovirus zinc finger-like domains"/>
    <property type="match status" value="1"/>
</dbReference>
<dbReference type="Gene3D" id="3.10.10.10">
    <property type="entry name" value="HIV Type 1 Reverse Transcriptase, subunit A, domain 1"/>
    <property type="match status" value="1"/>
</dbReference>
<dbReference type="SUPFAM" id="SSF54160">
    <property type="entry name" value="Chromo domain-like"/>
    <property type="match status" value="1"/>
</dbReference>